<evidence type="ECO:0000313" key="2">
    <source>
        <dbReference type="EMBL" id="MDO2409873.1"/>
    </source>
</evidence>
<organism evidence="2 3">
    <name type="scientific">Campylobacter magnus</name>
    <dbReference type="NCBI Taxonomy" id="3026462"/>
    <lineage>
        <taxon>Bacteria</taxon>
        <taxon>Pseudomonadati</taxon>
        <taxon>Campylobacterota</taxon>
        <taxon>Epsilonproteobacteria</taxon>
        <taxon>Campylobacterales</taxon>
        <taxon>Campylobacteraceae</taxon>
        <taxon>Campylobacter</taxon>
    </lineage>
</organism>
<dbReference type="RefSeq" id="WP_302244642.1">
    <property type="nucleotide sequence ID" value="NZ_JAULJQ010000008.1"/>
</dbReference>
<dbReference type="SUPFAM" id="SSF55729">
    <property type="entry name" value="Acyl-CoA N-acyltransferases (Nat)"/>
    <property type="match status" value="1"/>
</dbReference>
<dbReference type="EMBL" id="JAULJQ010000008">
    <property type="protein sequence ID" value="MDO2409873.1"/>
    <property type="molecule type" value="Genomic_DNA"/>
</dbReference>
<name>A0ABT8TAW9_9BACT</name>
<evidence type="ECO:0000259" key="1">
    <source>
        <dbReference type="PROSITE" id="PS51186"/>
    </source>
</evidence>
<gene>
    <name evidence="2" type="ORF">Q2362_07145</name>
</gene>
<keyword evidence="2" id="KW-0012">Acyltransferase</keyword>
<dbReference type="GO" id="GO:0016746">
    <property type="term" value="F:acyltransferase activity"/>
    <property type="evidence" value="ECO:0007669"/>
    <property type="project" value="UniProtKB-KW"/>
</dbReference>
<dbReference type="Proteomes" id="UP001171111">
    <property type="component" value="Unassembled WGS sequence"/>
</dbReference>
<dbReference type="Pfam" id="PF00583">
    <property type="entry name" value="Acetyltransf_1"/>
    <property type="match status" value="1"/>
</dbReference>
<reference evidence="2 3" key="1">
    <citation type="submission" date="2023-06" db="EMBL/GenBank/DDBJ databases">
        <title>Campylobacter magnum sp. nov., isolated from cecal contents of domestic pigs (Sus scrofa domesticus).</title>
        <authorList>
            <person name="Papic B."/>
            <person name="Gruntar I."/>
        </authorList>
    </citation>
    <scope>NUCLEOTIDE SEQUENCE [LARGE SCALE GENOMIC DNA]</scope>
    <source>
        <strain evidence="3">34484-21</strain>
    </source>
</reference>
<dbReference type="Gene3D" id="3.40.630.30">
    <property type="match status" value="1"/>
</dbReference>
<dbReference type="PROSITE" id="PS51186">
    <property type="entry name" value="GNAT"/>
    <property type="match status" value="1"/>
</dbReference>
<dbReference type="InterPro" id="IPR016181">
    <property type="entry name" value="Acyl_CoA_acyltransferase"/>
</dbReference>
<keyword evidence="3" id="KW-1185">Reference proteome</keyword>
<accession>A0ABT8TAW9</accession>
<keyword evidence="2" id="KW-0808">Transferase</keyword>
<feature type="domain" description="N-acetyltransferase" evidence="1">
    <location>
        <begin position="11"/>
        <end position="156"/>
    </location>
</feature>
<sequence length="162" mass="18951">MLKDFCFLNNDEILAVFHARSQPEIYSFLGDFSGRKNELKAFKNFINYLKTQNDKKYYAIYENGSFLGVICFFDITKTAAQIGFYKNPDFKKVGDILIKNLLNKAYELGLKELFARVKKDNEKSLNLLKNSHFLELGILDDQIILFKNLFYLKTCKNFLKNP</sequence>
<dbReference type="EC" id="2.3.1.-" evidence="2"/>
<proteinExistence type="predicted"/>
<protein>
    <submittedName>
        <fullName evidence="2">GNAT family N-acetyltransferase</fullName>
        <ecNumber evidence="2">2.3.1.-</ecNumber>
    </submittedName>
</protein>
<dbReference type="InterPro" id="IPR000182">
    <property type="entry name" value="GNAT_dom"/>
</dbReference>
<comment type="caution">
    <text evidence="2">The sequence shown here is derived from an EMBL/GenBank/DDBJ whole genome shotgun (WGS) entry which is preliminary data.</text>
</comment>
<evidence type="ECO:0000313" key="3">
    <source>
        <dbReference type="Proteomes" id="UP001171111"/>
    </source>
</evidence>